<protein>
    <recommendedName>
        <fullName evidence="3">Glutathione S-transferase</fullName>
    </recommendedName>
</protein>
<dbReference type="AlphaFoldDB" id="B0RWX6"/>
<reference evidence="1 2" key="1">
    <citation type="journal article" date="2008" name="J. Biotechnol.">
        <title>The genome of Xanthomonas campestris pv. campestris B100 and its use for the reconstruction of metabolic pathways involved in xanthan biosynthesis.</title>
        <authorList>
            <person name="Vorholter F.J."/>
            <person name="Schneiker S."/>
            <person name="Goesmann A."/>
            <person name="Krause L."/>
            <person name="Bekel T."/>
            <person name="Kaiser O."/>
            <person name="Linke B."/>
            <person name="Patschkowski T."/>
            <person name="Ruckert C."/>
            <person name="Schmid J."/>
            <person name="Sidhu V.K."/>
            <person name="Sieber V."/>
            <person name="Tauch A."/>
            <person name="Watt S.A."/>
            <person name="Weisshaar B."/>
            <person name="Becker A."/>
            <person name="Niehaus K."/>
            <person name="Puhler A."/>
        </authorList>
    </citation>
    <scope>NUCLEOTIDE SEQUENCE [LARGE SCALE GENOMIC DNA]</scope>
    <source>
        <strain evidence="1 2">B100</strain>
    </source>
</reference>
<evidence type="ECO:0008006" key="3">
    <source>
        <dbReference type="Google" id="ProtNLM"/>
    </source>
</evidence>
<name>B0RWX6_XANCB</name>
<dbReference type="HOGENOM" id="CLU_2756847_0_0_6"/>
<dbReference type="KEGG" id="xca:xcc-b100_2979"/>
<dbReference type="Gene3D" id="1.20.1050.10">
    <property type="match status" value="1"/>
</dbReference>
<dbReference type="Proteomes" id="UP000001188">
    <property type="component" value="Chromosome"/>
</dbReference>
<evidence type="ECO:0000313" key="1">
    <source>
        <dbReference type="EMBL" id="CAP52342.1"/>
    </source>
</evidence>
<sequence>MYGVITWHERTFIAECTAITEYLDALDQRTTLSGQTAVEQGRIHMQCYGQCVAYGPHHFVDARCVGARLG</sequence>
<proteinExistence type="predicted"/>
<gene>
    <name evidence="1" type="ORF">XCCB100_2979</name>
</gene>
<organism evidence="1 2">
    <name type="scientific">Xanthomonas campestris pv. campestris (strain B100)</name>
    <dbReference type="NCBI Taxonomy" id="509169"/>
    <lineage>
        <taxon>Bacteria</taxon>
        <taxon>Pseudomonadati</taxon>
        <taxon>Pseudomonadota</taxon>
        <taxon>Gammaproteobacteria</taxon>
        <taxon>Lysobacterales</taxon>
        <taxon>Lysobacteraceae</taxon>
        <taxon>Xanthomonas</taxon>
    </lineage>
</organism>
<evidence type="ECO:0000313" key="2">
    <source>
        <dbReference type="Proteomes" id="UP000001188"/>
    </source>
</evidence>
<accession>B0RWX6</accession>
<dbReference type="EMBL" id="AM920689">
    <property type="protein sequence ID" value="CAP52342.1"/>
    <property type="molecule type" value="Genomic_DNA"/>
</dbReference>
<dbReference type="Gene3D" id="3.40.30.10">
    <property type="entry name" value="Glutaredoxin"/>
    <property type="match status" value="1"/>
</dbReference>